<comment type="subcellular location">
    <subcellularLocation>
        <location evidence="1">Membrane</location>
        <topology evidence="1">Multi-pass membrane protein</topology>
    </subcellularLocation>
</comment>
<evidence type="ECO:0000256" key="3">
    <source>
        <dbReference type="ARBA" id="ARBA00022448"/>
    </source>
</evidence>
<keyword evidence="5 8" id="KW-1133">Transmembrane helix</keyword>
<feature type="transmembrane region" description="Helical" evidence="8">
    <location>
        <begin position="138"/>
        <end position="159"/>
    </location>
</feature>
<feature type="transmembrane region" description="Helical" evidence="8">
    <location>
        <begin position="438"/>
        <end position="457"/>
    </location>
</feature>
<dbReference type="InterPro" id="IPR050360">
    <property type="entry name" value="MFS_Sugar_Transporters"/>
</dbReference>
<reference evidence="10" key="1">
    <citation type="submission" date="2020-05" db="EMBL/GenBank/DDBJ databases">
        <title>Phylogenomic resolution of chytrid fungi.</title>
        <authorList>
            <person name="Stajich J.E."/>
            <person name="Amses K."/>
            <person name="Simmons R."/>
            <person name="Seto K."/>
            <person name="Myers J."/>
            <person name="Bonds A."/>
            <person name="Quandt C.A."/>
            <person name="Barry K."/>
            <person name="Liu P."/>
            <person name="Grigoriev I."/>
            <person name="Longcore J.E."/>
            <person name="James T.Y."/>
        </authorList>
    </citation>
    <scope>NUCLEOTIDE SEQUENCE</scope>
    <source>
        <strain evidence="10">JEL0318</strain>
    </source>
</reference>
<dbReference type="InterPro" id="IPR020846">
    <property type="entry name" value="MFS_dom"/>
</dbReference>
<keyword evidence="11" id="KW-1185">Reference proteome</keyword>
<dbReference type="InterPro" id="IPR005829">
    <property type="entry name" value="Sugar_transporter_CS"/>
</dbReference>
<comment type="similarity">
    <text evidence="2 7">Belongs to the major facilitator superfamily. Sugar transporter (TC 2.A.1.1) family.</text>
</comment>
<dbReference type="PANTHER" id="PTHR48022:SF64">
    <property type="entry name" value="MAJOR FACILITATOR SUPERFAMILY (MFS) PROFILE DOMAIN-CONTAINING PROTEIN"/>
    <property type="match status" value="1"/>
</dbReference>
<comment type="caution">
    <text evidence="10">The sequence shown here is derived from an EMBL/GenBank/DDBJ whole genome shotgun (WGS) entry which is preliminary data.</text>
</comment>
<feature type="transmembrane region" description="Helical" evidence="8">
    <location>
        <begin position="113"/>
        <end position="132"/>
    </location>
</feature>
<dbReference type="SUPFAM" id="SSF103473">
    <property type="entry name" value="MFS general substrate transporter"/>
    <property type="match status" value="1"/>
</dbReference>
<evidence type="ECO:0000256" key="7">
    <source>
        <dbReference type="RuleBase" id="RU003346"/>
    </source>
</evidence>
<dbReference type="InterPro" id="IPR036259">
    <property type="entry name" value="MFS_trans_sf"/>
</dbReference>
<dbReference type="Pfam" id="PF00083">
    <property type="entry name" value="Sugar_tr"/>
    <property type="match status" value="1"/>
</dbReference>
<dbReference type="AlphaFoldDB" id="A0AAD5SBL3"/>
<dbReference type="PROSITE" id="PS00216">
    <property type="entry name" value="SUGAR_TRANSPORT_1"/>
    <property type="match status" value="1"/>
</dbReference>
<dbReference type="InterPro" id="IPR005828">
    <property type="entry name" value="MFS_sugar_transport-like"/>
</dbReference>
<protein>
    <recommendedName>
        <fullName evidence="9">Major facilitator superfamily (MFS) profile domain-containing protein</fullName>
    </recommendedName>
</protein>
<feature type="domain" description="Major facilitator superfamily (MFS) profile" evidence="9">
    <location>
        <begin position="43"/>
        <end position="492"/>
    </location>
</feature>
<sequence>MPVATGAVTQSDGTEALNAVLEQSKYGNVPWYKNPGVRYLNIVLIVALVSSANNGYDGMLMGGIQSLPFWQRYFPDFQTNKSLLGVMVAGQQIGGVFALPFCPIMAEKAGRRLAIAWGAAIALAGSILQGAANNVGMYIAARILLGFGVAFLMNASPLLITELCYPTSRGAYTSSFNSLWHLGSLLANVTTFSTLNIQSDNSWRIPGYMQGVPSAFQLVLVWLIPESPRWLIARGREEDALKVLGKYHGAGDENDALVRFEFHEIKEALRLEKELTKDINMFTPFKGKGNQRRMLVIGAIAFFSQWSGNALFSYYQKDVYDTIGITASYDQLLINIFQSLWQIAVSIIASLFVDKLGRRTLFLASNIGMLVTYVIWTGLNGGWPSESVNGVKVPTIPISAGRAALAIWFLYNAAYAIAYSPLLVAYTVEILPYRIRSLGLTWMNFFVNVSLVFNSYVNPVAFDALAWKYYIVYAVWLVFELVFVYFFVIETKGHTLEEISVLFDGHTGDVAGSSYDHESGKAAVALPEKVAA</sequence>
<dbReference type="PROSITE" id="PS50850">
    <property type="entry name" value="MFS"/>
    <property type="match status" value="1"/>
</dbReference>
<gene>
    <name evidence="10" type="ORF">HK097_007538</name>
</gene>
<keyword evidence="4 8" id="KW-0812">Transmembrane</keyword>
<evidence type="ECO:0000313" key="10">
    <source>
        <dbReference type="EMBL" id="KAJ3051439.1"/>
    </source>
</evidence>
<dbReference type="NCBIfam" id="TIGR00879">
    <property type="entry name" value="SP"/>
    <property type="match status" value="1"/>
</dbReference>
<dbReference type="Gene3D" id="1.20.1250.20">
    <property type="entry name" value="MFS general substrate transporter like domains"/>
    <property type="match status" value="1"/>
</dbReference>
<dbReference type="InterPro" id="IPR003663">
    <property type="entry name" value="Sugar/inositol_transpt"/>
</dbReference>
<evidence type="ECO:0000313" key="11">
    <source>
        <dbReference type="Proteomes" id="UP001212841"/>
    </source>
</evidence>
<feature type="transmembrane region" description="Helical" evidence="8">
    <location>
        <begin position="39"/>
        <end position="56"/>
    </location>
</feature>
<name>A0AAD5SBL3_9FUNG</name>
<dbReference type="PANTHER" id="PTHR48022">
    <property type="entry name" value="PLASTIDIC GLUCOSE TRANSPORTER 4"/>
    <property type="match status" value="1"/>
</dbReference>
<dbReference type="Proteomes" id="UP001212841">
    <property type="component" value="Unassembled WGS sequence"/>
</dbReference>
<evidence type="ECO:0000256" key="5">
    <source>
        <dbReference type="ARBA" id="ARBA00022989"/>
    </source>
</evidence>
<evidence type="ECO:0000256" key="4">
    <source>
        <dbReference type="ARBA" id="ARBA00022692"/>
    </source>
</evidence>
<evidence type="ECO:0000256" key="1">
    <source>
        <dbReference type="ARBA" id="ARBA00004141"/>
    </source>
</evidence>
<keyword evidence="3 7" id="KW-0813">Transport</keyword>
<organism evidence="10 11">
    <name type="scientific">Rhizophlyctis rosea</name>
    <dbReference type="NCBI Taxonomy" id="64517"/>
    <lineage>
        <taxon>Eukaryota</taxon>
        <taxon>Fungi</taxon>
        <taxon>Fungi incertae sedis</taxon>
        <taxon>Chytridiomycota</taxon>
        <taxon>Chytridiomycota incertae sedis</taxon>
        <taxon>Chytridiomycetes</taxon>
        <taxon>Rhizophlyctidales</taxon>
        <taxon>Rhizophlyctidaceae</taxon>
        <taxon>Rhizophlyctis</taxon>
    </lineage>
</organism>
<evidence type="ECO:0000259" key="9">
    <source>
        <dbReference type="PROSITE" id="PS50850"/>
    </source>
</evidence>
<accession>A0AAD5SBL3</accession>
<dbReference type="GO" id="GO:0016020">
    <property type="term" value="C:membrane"/>
    <property type="evidence" value="ECO:0007669"/>
    <property type="project" value="UniProtKB-SubCell"/>
</dbReference>
<feature type="transmembrane region" description="Helical" evidence="8">
    <location>
        <begin position="332"/>
        <end position="353"/>
    </location>
</feature>
<feature type="transmembrane region" description="Helical" evidence="8">
    <location>
        <begin position="403"/>
        <end position="426"/>
    </location>
</feature>
<feature type="transmembrane region" description="Helical" evidence="8">
    <location>
        <begin position="469"/>
        <end position="488"/>
    </location>
</feature>
<proteinExistence type="inferred from homology"/>
<feature type="transmembrane region" description="Helical" evidence="8">
    <location>
        <begin position="294"/>
        <end position="312"/>
    </location>
</feature>
<dbReference type="GO" id="GO:0005351">
    <property type="term" value="F:carbohydrate:proton symporter activity"/>
    <property type="evidence" value="ECO:0007669"/>
    <property type="project" value="TreeGrafter"/>
</dbReference>
<dbReference type="EMBL" id="JADGJD010000396">
    <property type="protein sequence ID" value="KAJ3051439.1"/>
    <property type="molecule type" value="Genomic_DNA"/>
</dbReference>
<keyword evidence="6 8" id="KW-0472">Membrane</keyword>
<evidence type="ECO:0000256" key="6">
    <source>
        <dbReference type="ARBA" id="ARBA00023136"/>
    </source>
</evidence>
<evidence type="ECO:0000256" key="2">
    <source>
        <dbReference type="ARBA" id="ARBA00010992"/>
    </source>
</evidence>
<dbReference type="FunFam" id="1.20.1250.20:FF:000134">
    <property type="entry name" value="MFS sugar transporter protein"/>
    <property type="match status" value="1"/>
</dbReference>
<feature type="transmembrane region" description="Helical" evidence="8">
    <location>
        <begin position="360"/>
        <end position="383"/>
    </location>
</feature>
<feature type="transmembrane region" description="Helical" evidence="8">
    <location>
        <begin position="82"/>
        <end position="101"/>
    </location>
</feature>
<evidence type="ECO:0000256" key="8">
    <source>
        <dbReference type="SAM" id="Phobius"/>
    </source>
</evidence>